<dbReference type="InterPro" id="IPR001611">
    <property type="entry name" value="Leu-rich_rpt"/>
</dbReference>
<organism evidence="2">
    <name type="scientific">Fonticula alba</name>
    <name type="common">Slime mold</name>
    <dbReference type="NCBI Taxonomy" id="691883"/>
    <lineage>
        <taxon>Eukaryota</taxon>
        <taxon>Rotosphaerida</taxon>
        <taxon>Fonticulaceae</taxon>
        <taxon>Fonticula</taxon>
    </lineage>
</organism>
<feature type="compositionally biased region" description="Pro residues" evidence="1">
    <location>
        <begin position="1"/>
        <end position="19"/>
    </location>
</feature>
<dbReference type="InterPro" id="IPR032675">
    <property type="entry name" value="LRR_dom_sf"/>
</dbReference>
<evidence type="ECO:0000313" key="3">
    <source>
        <dbReference type="Proteomes" id="UP000030693"/>
    </source>
</evidence>
<name>A0A058Z8G7_FONAL</name>
<dbReference type="Pfam" id="PF00560">
    <property type="entry name" value="LRR_1"/>
    <property type="match status" value="1"/>
</dbReference>
<dbReference type="GeneID" id="20528024"/>
<protein>
    <recommendedName>
        <fullName evidence="4">U2A'/phosphoprotein 32 family A C-terminal domain-containing protein</fullName>
    </recommendedName>
</protein>
<feature type="region of interest" description="Disordered" evidence="1">
    <location>
        <begin position="1"/>
        <end position="36"/>
    </location>
</feature>
<evidence type="ECO:0000256" key="1">
    <source>
        <dbReference type="SAM" id="MobiDB-lite"/>
    </source>
</evidence>
<dbReference type="Pfam" id="PF13516">
    <property type="entry name" value="LRR_6"/>
    <property type="match status" value="1"/>
</dbReference>
<dbReference type="AlphaFoldDB" id="A0A058Z8G7"/>
<dbReference type="Proteomes" id="UP000030693">
    <property type="component" value="Unassembled WGS sequence"/>
</dbReference>
<evidence type="ECO:0008006" key="4">
    <source>
        <dbReference type="Google" id="ProtNLM"/>
    </source>
</evidence>
<dbReference type="OrthoDB" id="1060944at2759"/>
<evidence type="ECO:0000313" key="2">
    <source>
        <dbReference type="EMBL" id="KCV69827.1"/>
    </source>
</evidence>
<keyword evidence="3" id="KW-1185">Reference proteome</keyword>
<dbReference type="Gene3D" id="3.80.10.10">
    <property type="entry name" value="Ribonuclease Inhibitor"/>
    <property type="match status" value="1"/>
</dbReference>
<gene>
    <name evidence="2" type="ORF">H696_03299</name>
</gene>
<reference evidence="2" key="1">
    <citation type="submission" date="2013-04" db="EMBL/GenBank/DDBJ databases">
        <title>The Genome Sequence of Fonticula alba ATCC 38817.</title>
        <authorList>
            <consortium name="The Broad Institute Genomics Platform"/>
            <person name="Russ C."/>
            <person name="Cuomo C."/>
            <person name="Burger G."/>
            <person name="Gray M.W."/>
            <person name="Holland P.W.H."/>
            <person name="King N."/>
            <person name="Lang F.B.F."/>
            <person name="Roger A.J."/>
            <person name="Ruiz-Trillo I."/>
            <person name="Brown M."/>
            <person name="Walker B."/>
            <person name="Young S."/>
            <person name="Zeng Q."/>
            <person name="Gargeya S."/>
            <person name="Fitzgerald M."/>
            <person name="Haas B."/>
            <person name="Abouelleil A."/>
            <person name="Allen A.W."/>
            <person name="Alvarado L."/>
            <person name="Arachchi H.M."/>
            <person name="Berlin A.M."/>
            <person name="Chapman S.B."/>
            <person name="Gainer-Dewar J."/>
            <person name="Goldberg J."/>
            <person name="Griggs A."/>
            <person name="Gujja S."/>
            <person name="Hansen M."/>
            <person name="Howarth C."/>
            <person name="Imamovic A."/>
            <person name="Ireland A."/>
            <person name="Larimer J."/>
            <person name="McCowan C."/>
            <person name="Murphy C."/>
            <person name="Pearson M."/>
            <person name="Poon T.W."/>
            <person name="Priest M."/>
            <person name="Roberts A."/>
            <person name="Saif S."/>
            <person name="Shea T."/>
            <person name="Sisk P."/>
            <person name="Sykes S."/>
            <person name="Wortman J."/>
            <person name="Nusbaum C."/>
            <person name="Birren B."/>
        </authorList>
    </citation>
    <scope>NUCLEOTIDE SEQUENCE [LARGE SCALE GENOMIC DNA]</scope>
    <source>
        <strain evidence="2">ATCC 38817</strain>
    </source>
</reference>
<proteinExistence type="predicted"/>
<dbReference type="RefSeq" id="XP_009495433.1">
    <property type="nucleotide sequence ID" value="XM_009497158.1"/>
</dbReference>
<dbReference type="SUPFAM" id="SSF52058">
    <property type="entry name" value="L domain-like"/>
    <property type="match status" value="1"/>
</dbReference>
<accession>A0A058Z8G7</accession>
<dbReference type="EMBL" id="KB932205">
    <property type="protein sequence ID" value="KCV69827.1"/>
    <property type="molecule type" value="Genomic_DNA"/>
</dbReference>
<sequence>MTVPPPPPPPPASAPPACRPRPAGRPGMTPAAGAALVATRTREARLTGRLDLSDCDLISLPVSLFMILSEVDEGAPAPKPVTSVDLSGNRIRDIGPRIRDFDMLQSLDLRNNRLRQVPLEQIEVRLPLPDGDSPFQALRHIDLRGNPLLQAEPSQEDIARLRATVSDLEARGVVLLVDLPGQ</sequence>